<dbReference type="RefSeq" id="WP_042973703.1">
    <property type="nucleotide sequence ID" value="NZ_JAKLJA010000002.1"/>
</dbReference>
<evidence type="ECO:0000256" key="1">
    <source>
        <dbReference type="SAM" id="Phobius"/>
    </source>
</evidence>
<accession>A0A9X1RL11</accession>
<dbReference type="GO" id="GO:0015097">
    <property type="term" value="F:mercury ion transmembrane transporter activity"/>
    <property type="evidence" value="ECO:0007669"/>
    <property type="project" value="InterPro"/>
</dbReference>
<dbReference type="AlphaFoldDB" id="A0A9X1RL11"/>
<proteinExistence type="predicted"/>
<dbReference type="Proteomes" id="UP001139308">
    <property type="component" value="Unassembled WGS sequence"/>
</dbReference>
<sequence length="79" mass="8530">MDKSDSVESRPQVLRWRAYTWGVLAALTCPCHLPLLAAVLASTTAGAFIGDHWGVAAVVLAALFFLFLARAIRAFRSSP</sequence>
<reference evidence="2" key="1">
    <citation type="submission" date="2022-01" db="EMBL/GenBank/DDBJ databases">
        <title>Genome sequence and assembly of Parabukholderia sp. RG36.</title>
        <authorList>
            <person name="Chhetri G."/>
        </authorList>
    </citation>
    <scope>NUCLEOTIDE SEQUENCE</scope>
    <source>
        <strain evidence="2">RG36</strain>
    </source>
</reference>
<evidence type="ECO:0000313" key="2">
    <source>
        <dbReference type="EMBL" id="MCG5072425.1"/>
    </source>
</evidence>
<keyword evidence="3" id="KW-1185">Reference proteome</keyword>
<name>A0A9X1RL11_9BURK</name>
<keyword evidence="1" id="KW-0472">Membrane</keyword>
<keyword evidence="1" id="KW-0812">Transmembrane</keyword>
<feature type="transmembrane region" description="Helical" evidence="1">
    <location>
        <begin position="21"/>
        <end position="41"/>
    </location>
</feature>
<dbReference type="EMBL" id="JAKLJA010000002">
    <property type="protein sequence ID" value="MCG5072425.1"/>
    <property type="molecule type" value="Genomic_DNA"/>
</dbReference>
<evidence type="ECO:0000313" key="3">
    <source>
        <dbReference type="Proteomes" id="UP001139308"/>
    </source>
</evidence>
<protein>
    <submittedName>
        <fullName evidence="2">Broad-spectrum mercury transporter MerE</fullName>
    </submittedName>
</protein>
<comment type="caution">
    <text evidence="2">The sequence shown here is derived from an EMBL/GenBank/DDBJ whole genome shotgun (WGS) entry which is preliminary data.</text>
</comment>
<dbReference type="NCBIfam" id="NF010310">
    <property type="entry name" value="PRK13747.1"/>
    <property type="match status" value="1"/>
</dbReference>
<organism evidence="2 3">
    <name type="scientific">Paraburkholderia tagetis</name>
    <dbReference type="NCBI Taxonomy" id="2913261"/>
    <lineage>
        <taxon>Bacteria</taxon>
        <taxon>Pseudomonadati</taxon>
        <taxon>Pseudomonadota</taxon>
        <taxon>Betaproteobacteria</taxon>
        <taxon>Burkholderiales</taxon>
        <taxon>Burkholderiaceae</taxon>
        <taxon>Paraburkholderia</taxon>
    </lineage>
</organism>
<dbReference type="GO" id="GO:0016020">
    <property type="term" value="C:membrane"/>
    <property type="evidence" value="ECO:0007669"/>
    <property type="project" value="InterPro"/>
</dbReference>
<dbReference type="Pfam" id="PF05052">
    <property type="entry name" value="MerE"/>
    <property type="match status" value="1"/>
</dbReference>
<dbReference type="InterPro" id="IPR007746">
    <property type="entry name" value="MerE"/>
</dbReference>
<feature type="transmembrane region" description="Helical" evidence="1">
    <location>
        <begin position="53"/>
        <end position="72"/>
    </location>
</feature>
<gene>
    <name evidence="2" type="primary">merE</name>
    <name evidence="2" type="ORF">L5014_03455</name>
</gene>
<keyword evidence="1" id="KW-1133">Transmembrane helix</keyword>